<dbReference type="InterPro" id="IPR018289">
    <property type="entry name" value="MULE_transposase_dom"/>
</dbReference>
<feature type="domain" description="SWIM-type" evidence="7">
    <location>
        <begin position="552"/>
        <end position="590"/>
    </location>
</feature>
<dbReference type="Pfam" id="PF04434">
    <property type="entry name" value="SWIM"/>
    <property type="match status" value="1"/>
</dbReference>
<dbReference type="GO" id="GO:0003700">
    <property type="term" value="F:DNA-binding transcription factor activity"/>
    <property type="evidence" value="ECO:0007669"/>
    <property type="project" value="InterPro"/>
</dbReference>
<comment type="caution">
    <text evidence="8">The sequence shown here is derived from an EMBL/GenBank/DDBJ whole genome shotgun (WGS) entry which is preliminary data.</text>
</comment>
<dbReference type="Pfam" id="PF10551">
    <property type="entry name" value="MULE"/>
    <property type="match status" value="1"/>
</dbReference>
<dbReference type="Pfam" id="PF03101">
    <property type="entry name" value="FAR1"/>
    <property type="match status" value="1"/>
</dbReference>
<organism evidence="8 9">
    <name type="scientific">Vitis vinifera</name>
    <name type="common">Grape</name>
    <dbReference type="NCBI Taxonomy" id="29760"/>
    <lineage>
        <taxon>Eukaryota</taxon>
        <taxon>Viridiplantae</taxon>
        <taxon>Streptophyta</taxon>
        <taxon>Embryophyta</taxon>
        <taxon>Tracheophyta</taxon>
        <taxon>Spermatophyta</taxon>
        <taxon>Magnoliopsida</taxon>
        <taxon>eudicotyledons</taxon>
        <taxon>Gunneridae</taxon>
        <taxon>Pentapetalae</taxon>
        <taxon>rosids</taxon>
        <taxon>Vitales</taxon>
        <taxon>Vitaceae</taxon>
        <taxon>Viteae</taxon>
        <taxon>Vitis</taxon>
    </lineage>
</organism>
<evidence type="ECO:0000256" key="4">
    <source>
        <dbReference type="PROSITE-ProRule" id="PRU00047"/>
    </source>
</evidence>
<dbReference type="GO" id="GO:0043565">
    <property type="term" value="F:sequence-specific DNA binding"/>
    <property type="evidence" value="ECO:0007669"/>
    <property type="project" value="InterPro"/>
</dbReference>
<keyword evidence="3" id="KW-0862">Zinc</keyword>
<feature type="domain" description="WRKY" evidence="6">
    <location>
        <begin position="87"/>
        <end position="155"/>
    </location>
</feature>
<feature type="domain" description="CCHC-type" evidence="5">
    <location>
        <begin position="711"/>
        <end position="728"/>
    </location>
</feature>
<dbReference type="PROSITE" id="PS50811">
    <property type="entry name" value="WRKY"/>
    <property type="match status" value="1"/>
</dbReference>
<dbReference type="PANTHER" id="PTHR47718">
    <property type="entry name" value="OS01G0519700 PROTEIN"/>
    <property type="match status" value="1"/>
</dbReference>
<evidence type="ECO:0000313" key="9">
    <source>
        <dbReference type="Proteomes" id="UP000288805"/>
    </source>
</evidence>
<dbReference type="InterPro" id="IPR006564">
    <property type="entry name" value="Znf_PMZ"/>
</dbReference>
<reference evidence="8 9" key="1">
    <citation type="journal article" date="2018" name="PLoS Genet.">
        <title>Population sequencing reveals clonal diversity and ancestral inbreeding in the grapevine cultivar Chardonnay.</title>
        <authorList>
            <person name="Roach M.J."/>
            <person name="Johnson D.L."/>
            <person name="Bohlmann J."/>
            <person name="van Vuuren H.J."/>
            <person name="Jones S.J."/>
            <person name="Pretorius I.S."/>
            <person name="Schmidt S.A."/>
            <person name="Borneman A.R."/>
        </authorList>
    </citation>
    <scope>NUCLEOTIDE SEQUENCE [LARGE SCALE GENOMIC DNA]</scope>
    <source>
        <strain evidence="9">cv. Chardonnay</strain>
        <tissue evidence="8">Leaf</tissue>
    </source>
</reference>
<dbReference type="InterPro" id="IPR003657">
    <property type="entry name" value="WRKY_dom"/>
</dbReference>
<sequence>MMQSVKEKTIKREFEVKEEDVVNDDAFIGGTYDMGGNGLKQKVLKGISDEEVYKLQFDRIDEAETFYNMLARVAGFSIRKDDLKRDKNGDIISRKWVCSREGQRATKFIENDKRQREPRSLTRVGCEAAFRVGLNRKDGKWIVKEFIGDHNHNLVDAINTQFLRSHRTISNPDKAQVDGLRKVGVKTTQIMDYMVKQSGGHEHVGFTQKDIYNHVDAMRRSEIKDGDAEAALAYLCGKAEMDSSFFYKFNIDEESRLANLFWADSTARMDYACFGDVLAFDTTYRTNAYKKPLVVLVGVNHHHQTVVFGCALLIDESVGTYEWVLETFLEAMMNKRPISVVTDGDKAMRKAIKKVLPDTCHRLCSWHLQRNAFTNVHIKDFSSIFARCMFMRGNEEEFEKVWHEMVANLGLNENRWVTEIYGKRKRWAEAYLRGNFFGGMRTTQRCESMNAYLNRFLKIRLRLYEFVQQFDRAILRIRQNEAKAEFESNNSSPVLSTKLAILENHAATVYTKESFLKFREEMKNAELFFVVGVVSDHSMRAYTLSKFRHPNLNWEVQFCPDIVTLKCSCMMFESIGIPCCHMVVVMKVEHLEEIPQSCIMKRWTKLAKVYTRSVPVNETDNNMERFVRYGSLSSMCNKLSYFASDTSSSFIEAKNEIQNLTARMEELYNYNLKGKKIASDGATGTNQVRDPNIVKTKGNPGKVAMNVQKGRRCSRCKRVGHTIRKCPQATIPQNAQPGYMEETNLSSQGDIQREMMPSTNSSVDIFSTLHGMLGERLPNDPSDMYIDWGELNNIAGVQQHEQSMSTPCEGGDPNKYPNEKDMQPFFYSLAE</sequence>
<dbReference type="EMBL" id="QGNW01001145">
    <property type="protein sequence ID" value="RVW53494.1"/>
    <property type="molecule type" value="Genomic_DNA"/>
</dbReference>
<dbReference type="InterPro" id="IPR001878">
    <property type="entry name" value="Znf_CCHC"/>
</dbReference>
<dbReference type="InterPro" id="IPR007527">
    <property type="entry name" value="Znf_SWIM"/>
</dbReference>
<evidence type="ECO:0000259" key="7">
    <source>
        <dbReference type="PROSITE" id="PS50966"/>
    </source>
</evidence>
<dbReference type="PANTHER" id="PTHR47718:SF15">
    <property type="entry name" value="PROTEIN FAR1-RELATED SEQUENCE 5-LIKE"/>
    <property type="match status" value="1"/>
</dbReference>
<evidence type="ECO:0000256" key="2">
    <source>
        <dbReference type="ARBA" id="ARBA00022771"/>
    </source>
</evidence>
<evidence type="ECO:0000256" key="1">
    <source>
        <dbReference type="ARBA" id="ARBA00022723"/>
    </source>
</evidence>
<dbReference type="Proteomes" id="UP000288805">
    <property type="component" value="Unassembled WGS sequence"/>
</dbReference>
<dbReference type="GO" id="GO:0008270">
    <property type="term" value="F:zinc ion binding"/>
    <property type="evidence" value="ECO:0007669"/>
    <property type="project" value="UniProtKB-KW"/>
</dbReference>
<gene>
    <name evidence="8" type="primary">FRS5_73</name>
    <name evidence="8" type="ORF">CK203_083749</name>
</gene>
<accession>A0A438F0G2</accession>
<dbReference type="PROSITE" id="PS50158">
    <property type="entry name" value="ZF_CCHC"/>
    <property type="match status" value="1"/>
</dbReference>
<dbReference type="PROSITE" id="PS50966">
    <property type="entry name" value="ZF_SWIM"/>
    <property type="match status" value="1"/>
</dbReference>
<dbReference type="AlphaFoldDB" id="A0A438F0G2"/>
<name>A0A438F0G2_VITVI</name>
<protein>
    <submittedName>
        <fullName evidence="8">Protein FAR1-related sequence 5</fullName>
    </submittedName>
</protein>
<keyword evidence="1" id="KW-0479">Metal-binding</keyword>
<evidence type="ECO:0000259" key="5">
    <source>
        <dbReference type="PROSITE" id="PS50158"/>
    </source>
</evidence>
<evidence type="ECO:0000313" key="8">
    <source>
        <dbReference type="EMBL" id="RVW53494.1"/>
    </source>
</evidence>
<proteinExistence type="predicted"/>
<dbReference type="SMART" id="SM00575">
    <property type="entry name" value="ZnF_PMZ"/>
    <property type="match status" value="1"/>
</dbReference>
<evidence type="ECO:0000259" key="6">
    <source>
        <dbReference type="PROSITE" id="PS50811"/>
    </source>
</evidence>
<evidence type="ECO:0000256" key="3">
    <source>
        <dbReference type="ARBA" id="ARBA00022833"/>
    </source>
</evidence>
<keyword evidence="2 4" id="KW-0863">Zinc-finger</keyword>
<dbReference type="InterPro" id="IPR004330">
    <property type="entry name" value="FAR1_DNA_bnd_dom"/>
</dbReference>